<dbReference type="Proteomes" id="UP000652761">
    <property type="component" value="Unassembled WGS sequence"/>
</dbReference>
<protein>
    <submittedName>
        <fullName evidence="1">Uncharacterized protein</fullName>
    </submittedName>
</protein>
<reference evidence="1" key="1">
    <citation type="submission" date="2017-07" db="EMBL/GenBank/DDBJ databases">
        <title>Taro Niue Genome Assembly and Annotation.</title>
        <authorList>
            <person name="Atibalentja N."/>
            <person name="Keating K."/>
            <person name="Fields C.J."/>
        </authorList>
    </citation>
    <scope>NUCLEOTIDE SEQUENCE</scope>
    <source>
        <strain evidence="1">Niue_2</strain>
        <tissue evidence="1">Leaf</tissue>
    </source>
</reference>
<name>A0A843VPL5_COLES</name>
<comment type="caution">
    <text evidence="1">The sequence shown here is derived from an EMBL/GenBank/DDBJ whole genome shotgun (WGS) entry which is preliminary data.</text>
</comment>
<evidence type="ECO:0000313" key="2">
    <source>
        <dbReference type="Proteomes" id="UP000652761"/>
    </source>
</evidence>
<dbReference type="EMBL" id="NMUH01001894">
    <property type="protein sequence ID" value="MQL96257.1"/>
    <property type="molecule type" value="Genomic_DNA"/>
</dbReference>
<gene>
    <name evidence="1" type="ORF">Taro_028929</name>
</gene>
<dbReference type="OrthoDB" id="2121326at2759"/>
<proteinExistence type="predicted"/>
<accession>A0A843VPL5</accession>
<sequence>MVVDFFSPGCGGCRAPHPKVSTQRHARKITPLPPRIHTLFQSLNPPELICQIAEVNPDVQFLEINYERHKSMCCTNPGFYRGAQGRVCCFSCTNGATIKKFRQALAKHGTEKCSHGPGKAELRGPRGARISCFRCKASTFGLGRGRWEMEGIF</sequence>
<evidence type="ECO:0000313" key="1">
    <source>
        <dbReference type="EMBL" id="MQL96257.1"/>
    </source>
</evidence>
<organism evidence="1 2">
    <name type="scientific">Colocasia esculenta</name>
    <name type="common">Wild taro</name>
    <name type="synonym">Arum esculentum</name>
    <dbReference type="NCBI Taxonomy" id="4460"/>
    <lineage>
        <taxon>Eukaryota</taxon>
        <taxon>Viridiplantae</taxon>
        <taxon>Streptophyta</taxon>
        <taxon>Embryophyta</taxon>
        <taxon>Tracheophyta</taxon>
        <taxon>Spermatophyta</taxon>
        <taxon>Magnoliopsida</taxon>
        <taxon>Liliopsida</taxon>
        <taxon>Araceae</taxon>
        <taxon>Aroideae</taxon>
        <taxon>Colocasieae</taxon>
        <taxon>Colocasia</taxon>
    </lineage>
</organism>
<dbReference type="AlphaFoldDB" id="A0A843VPL5"/>
<keyword evidence="2" id="KW-1185">Reference proteome</keyword>